<dbReference type="SUPFAM" id="SSF48726">
    <property type="entry name" value="Immunoglobulin"/>
    <property type="match status" value="1"/>
</dbReference>
<gene>
    <name evidence="3" type="ORF">scyTo_0022990</name>
</gene>
<keyword evidence="1" id="KW-0812">Transmembrane</keyword>
<comment type="caution">
    <text evidence="3">The sequence shown here is derived from an EMBL/GenBank/DDBJ whole genome shotgun (WGS) entry which is preliminary data.</text>
</comment>
<accession>A0A401Q7K0</accession>
<dbReference type="OrthoDB" id="6157407at2759"/>
<sequence>MFRCEAYSKSQNVKSEDTFLTVTRDGVSKPIVRVFQSQNITEQSSVVLKCEVASGSLPINYMWHRKASKAEKAKKLKHYEQTLVLNPKVEEDNGLFFCKVSNNFSTEKSNLVEIPLSGSATSSVETTLSTSNNTSATRIPWLVITSTSAVVLFIVCVILTTIRMVKKWMK</sequence>
<protein>
    <recommendedName>
        <fullName evidence="2">Ig-like domain-containing protein</fullName>
    </recommendedName>
</protein>
<keyword evidence="4" id="KW-1185">Reference proteome</keyword>
<proteinExistence type="predicted"/>
<dbReference type="PROSITE" id="PS50835">
    <property type="entry name" value="IG_LIKE"/>
    <property type="match status" value="1"/>
</dbReference>
<dbReference type="AlphaFoldDB" id="A0A401Q7K0"/>
<evidence type="ECO:0000313" key="4">
    <source>
        <dbReference type="Proteomes" id="UP000288216"/>
    </source>
</evidence>
<organism evidence="3 4">
    <name type="scientific">Scyliorhinus torazame</name>
    <name type="common">Cloudy catshark</name>
    <name type="synonym">Catulus torazame</name>
    <dbReference type="NCBI Taxonomy" id="75743"/>
    <lineage>
        <taxon>Eukaryota</taxon>
        <taxon>Metazoa</taxon>
        <taxon>Chordata</taxon>
        <taxon>Craniata</taxon>
        <taxon>Vertebrata</taxon>
        <taxon>Chondrichthyes</taxon>
        <taxon>Elasmobranchii</taxon>
        <taxon>Galeomorphii</taxon>
        <taxon>Galeoidea</taxon>
        <taxon>Carcharhiniformes</taxon>
        <taxon>Scyliorhinidae</taxon>
        <taxon>Scyliorhinus</taxon>
    </lineage>
</organism>
<feature type="domain" description="Ig-like" evidence="2">
    <location>
        <begin position="30"/>
        <end position="117"/>
    </location>
</feature>
<feature type="transmembrane region" description="Helical" evidence="1">
    <location>
        <begin position="139"/>
        <end position="162"/>
    </location>
</feature>
<dbReference type="Proteomes" id="UP000288216">
    <property type="component" value="Unassembled WGS sequence"/>
</dbReference>
<name>A0A401Q7K0_SCYTO</name>
<dbReference type="InterPro" id="IPR036179">
    <property type="entry name" value="Ig-like_dom_sf"/>
</dbReference>
<evidence type="ECO:0000313" key="3">
    <source>
        <dbReference type="EMBL" id="GCB81349.1"/>
    </source>
</evidence>
<dbReference type="InterPro" id="IPR007110">
    <property type="entry name" value="Ig-like_dom"/>
</dbReference>
<dbReference type="InterPro" id="IPR013783">
    <property type="entry name" value="Ig-like_fold"/>
</dbReference>
<dbReference type="Pfam" id="PF13895">
    <property type="entry name" value="Ig_2"/>
    <property type="match status" value="1"/>
</dbReference>
<keyword evidence="1" id="KW-0472">Membrane</keyword>
<evidence type="ECO:0000256" key="1">
    <source>
        <dbReference type="SAM" id="Phobius"/>
    </source>
</evidence>
<evidence type="ECO:0000259" key="2">
    <source>
        <dbReference type="PROSITE" id="PS50835"/>
    </source>
</evidence>
<dbReference type="CDD" id="cd00096">
    <property type="entry name" value="Ig"/>
    <property type="match status" value="1"/>
</dbReference>
<dbReference type="EMBL" id="BFAA01025356">
    <property type="protein sequence ID" value="GCB81349.1"/>
    <property type="molecule type" value="Genomic_DNA"/>
</dbReference>
<dbReference type="Gene3D" id="2.60.40.10">
    <property type="entry name" value="Immunoglobulins"/>
    <property type="match status" value="1"/>
</dbReference>
<feature type="non-terminal residue" evidence="3">
    <location>
        <position position="170"/>
    </location>
</feature>
<keyword evidence="1" id="KW-1133">Transmembrane helix</keyword>
<dbReference type="STRING" id="75743.A0A401Q7K0"/>
<reference evidence="3 4" key="1">
    <citation type="journal article" date="2018" name="Nat. Ecol. Evol.">
        <title>Shark genomes provide insights into elasmobranch evolution and the origin of vertebrates.</title>
        <authorList>
            <person name="Hara Y"/>
            <person name="Yamaguchi K"/>
            <person name="Onimaru K"/>
            <person name="Kadota M"/>
            <person name="Koyanagi M"/>
            <person name="Keeley SD"/>
            <person name="Tatsumi K"/>
            <person name="Tanaka K"/>
            <person name="Motone F"/>
            <person name="Kageyama Y"/>
            <person name="Nozu R"/>
            <person name="Adachi N"/>
            <person name="Nishimura O"/>
            <person name="Nakagawa R"/>
            <person name="Tanegashima C"/>
            <person name="Kiyatake I"/>
            <person name="Matsumoto R"/>
            <person name="Murakumo K"/>
            <person name="Nishida K"/>
            <person name="Terakita A"/>
            <person name="Kuratani S"/>
            <person name="Sato K"/>
            <person name="Hyodo S Kuraku.S."/>
        </authorList>
    </citation>
    <scope>NUCLEOTIDE SEQUENCE [LARGE SCALE GENOMIC DNA]</scope>
</reference>